<comment type="caution">
    <text evidence="2">The sequence shown here is derived from an EMBL/GenBank/DDBJ whole genome shotgun (WGS) entry which is preliminary data.</text>
</comment>
<dbReference type="EMBL" id="BBWV01000005">
    <property type="protein sequence ID" value="GAO45505.1"/>
    <property type="molecule type" value="Genomic_DNA"/>
</dbReference>
<evidence type="ECO:0000313" key="2">
    <source>
        <dbReference type="EMBL" id="GAO45505.1"/>
    </source>
</evidence>
<dbReference type="STRING" id="1220578.FPE01S_05_02000"/>
<sequence>MKNGMSGKFLSYLSGNLAGNFAGFVIGMASTRLVAHFFTTRSIHNLWGLTARKTVVDKQSFHALEWCISTLIGFLVFEVVSKFLKQKLDDLLPRYKATRWLVETQEAPAKN</sequence>
<dbReference type="RefSeq" id="WP_046371501.1">
    <property type="nucleotide sequence ID" value="NZ_BBWV01000005.1"/>
</dbReference>
<name>A0A0E9N808_9BACT</name>
<feature type="transmembrane region" description="Helical" evidence="1">
    <location>
        <begin position="21"/>
        <end position="43"/>
    </location>
</feature>
<dbReference type="OrthoDB" id="1494754at2"/>
<protein>
    <submittedName>
        <fullName evidence="2">Uncharacterized protein</fullName>
    </submittedName>
</protein>
<dbReference type="Proteomes" id="UP000033121">
    <property type="component" value="Unassembled WGS sequence"/>
</dbReference>
<reference evidence="2 3" key="1">
    <citation type="submission" date="2015-04" db="EMBL/GenBank/DDBJ databases">
        <title>Whole genome shotgun sequence of Flavihumibacter petaseus NBRC 106054.</title>
        <authorList>
            <person name="Miyazawa S."/>
            <person name="Hosoyama A."/>
            <person name="Hashimoto M."/>
            <person name="Noguchi M."/>
            <person name="Tsuchikane K."/>
            <person name="Ohji S."/>
            <person name="Yamazoe A."/>
            <person name="Ichikawa N."/>
            <person name="Kimura A."/>
            <person name="Fujita N."/>
        </authorList>
    </citation>
    <scope>NUCLEOTIDE SEQUENCE [LARGE SCALE GENOMIC DNA]</scope>
    <source>
        <strain evidence="2 3">NBRC 106054</strain>
    </source>
</reference>
<organism evidence="2 3">
    <name type="scientific">Flavihumibacter petaseus NBRC 106054</name>
    <dbReference type="NCBI Taxonomy" id="1220578"/>
    <lineage>
        <taxon>Bacteria</taxon>
        <taxon>Pseudomonadati</taxon>
        <taxon>Bacteroidota</taxon>
        <taxon>Chitinophagia</taxon>
        <taxon>Chitinophagales</taxon>
        <taxon>Chitinophagaceae</taxon>
        <taxon>Flavihumibacter</taxon>
    </lineage>
</organism>
<dbReference type="AlphaFoldDB" id="A0A0E9N808"/>
<keyword evidence="1" id="KW-0812">Transmembrane</keyword>
<feature type="transmembrane region" description="Helical" evidence="1">
    <location>
        <begin position="63"/>
        <end position="84"/>
    </location>
</feature>
<keyword evidence="3" id="KW-1185">Reference proteome</keyword>
<keyword evidence="1" id="KW-0472">Membrane</keyword>
<evidence type="ECO:0000313" key="3">
    <source>
        <dbReference type="Proteomes" id="UP000033121"/>
    </source>
</evidence>
<gene>
    <name evidence="2" type="ORF">FPE01S_05_02000</name>
</gene>
<accession>A0A0E9N808</accession>
<keyword evidence="1" id="KW-1133">Transmembrane helix</keyword>
<proteinExistence type="predicted"/>
<evidence type="ECO:0000256" key="1">
    <source>
        <dbReference type="SAM" id="Phobius"/>
    </source>
</evidence>